<organism evidence="3 4">
    <name type="scientific">Phialophora macrospora</name>
    <dbReference type="NCBI Taxonomy" id="1851006"/>
    <lineage>
        <taxon>Eukaryota</taxon>
        <taxon>Fungi</taxon>
        <taxon>Dikarya</taxon>
        <taxon>Ascomycota</taxon>
        <taxon>Pezizomycotina</taxon>
        <taxon>Eurotiomycetes</taxon>
        <taxon>Chaetothyriomycetidae</taxon>
        <taxon>Chaetothyriales</taxon>
        <taxon>Herpotrichiellaceae</taxon>
        <taxon>Phialophora</taxon>
    </lineage>
</organism>
<dbReference type="Proteomes" id="UP000054266">
    <property type="component" value="Unassembled WGS sequence"/>
</dbReference>
<name>A0A0D2G5G3_9EURO</name>
<keyword evidence="4" id="KW-1185">Reference proteome</keyword>
<evidence type="ECO:0000313" key="3">
    <source>
        <dbReference type="EMBL" id="KIW67254.1"/>
    </source>
</evidence>
<dbReference type="Pfam" id="PF25909">
    <property type="entry name" value="zf-C2H2_AHC1"/>
    <property type="match status" value="1"/>
</dbReference>
<sequence length="656" mass="70413">MLRLLSWTGCDMVNSPDMRMFVSKQDSPGAGSLAMPAGHKRRQSGDHQGQADRKRARTVEKQQSATVVPAPTPVHITPDSAPDTPKASTTTTAKLPLSYLPSPPEGKMEDPESRPMDPSANDADSIRLESIRNVIQTQIGLEILLKHKELRLIDQEMAKCQASLEQLRRCQEIPFPGTQGLSTVVSNGVGPALRTSFSTPLPQSPAPWGVQDGPYTRHYARWLLQDPRFDGGEVEQGVSTPVGKSPMKFRSQTRGSFAEGPQSSSHSRTQRAGKLKSLPAGYGQPKEKATGPMIIKRKSDGATVKLVCPDCGRSDFGSAQGFINHCRIGHGRSFASHEAAADACGEPVEVDETGAMIGVEPVVTPTTGNVHPLIRSAKLLQPTPPRTASQTISGNSNAVVVKPKVSPEFKASALTPNLSDLVKGRGLGLDLQELVSDAKTKVELPESDSEEDDMDIDVPMQSTAQGRHPQVAGSKQPAKATKSPMSSPLLSSSMLRSTANLRGGGTQHFGDANGASPQPRLRGMTLPMNGSAPTDLRPSDPSPTSESNQAPSLVDDDEEFEPHSPSSSSISDEHDIGEIDFEVQSDDDDGARSALRGPEFQPTCAQAARPTHARKPSAIRRHGEDREEKHVTFVSPSPSRETPHPRVAGDRRKRKA</sequence>
<feature type="region of interest" description="Disordered" evidence="1">
    <location>
        <begin position="462"/>
        <end position="656"/>
    </location>
</feature>
<feature type="compositionally biased region" description="Acidic residues" evidence="1">
    <location>
        <begin position="578"/>
        <end position="589"/>
    </location>
</feature>
<feature type="compositionally biased region" description="Basic and acidic residues" evidence="1">
    <location>
        <begin position="43"/>
        <end position="60"/>
    </location>
</feature>
<feature type="domain" description="AHC1-like C2H2 zinc-finger" evidence="2">
    <location>
        <begin position="295"/>
        <end position="340"/>
    </location>
</feature>
<evidence type="ECO:0000259" key="2">
    <source>
        <dbReference type="Pfam" id="PF25909"/>
    </source>
</evidence>
<dbReference type="STRING" id="5601.A0A0D2G5G3"/>
<accession>A0A0D2G5G3</accession>
<feature type="compositionally biased region" description="Basic and acidic residues" evidence="1">
    <location>
        <begin position="106"/>
        <end position="115"/>
    </location>
</feature>
<dbReference type="InterPro" id="IPR058706">
    <property type="entry name" value="zf-C2H2_AHC1-like"/>
</dbReference>
<feature type="compositionally biased region" description="Basic and acidic residues" evidence="1">
    <location>
        <begin position="641"/>
        <end position="650"/>
    </location>
</feature>
<feature type="compositionally biased region" description="Basic residues" evidence="1">
    <location>
        <begin position="611"/>
        <end position="620"/>
    </location>
</feature>
<gene>
    <name evidence="3" type="ORF">PV04_06519</name>
</gene>
<dbReference type="HOGENOM" id="CLU_016272_0_0_1"/>
<proteinExistence type="predicted"/>
<reference evidence="3 4" key="1">
    <citation type="submission" date="2015-01" db="EMBL/GenBank/DDBJ databases">
        <title>The Genome Sequence of Capronia semiimmersa CBS27337.</title>
        <authorList>
            <consortium name="The Broad Institute Genomics Platform"/>
            <person name="Cuomo C."/>
            <person name="de Hoog S."/>
            <person name="Gorbushina A."/>
            <person name="Stielow B."/>
            <person name="Teixiera M."/>
            <person name="Abouelleil A."/>
            <person name="Chapman S.B."/>
            <person name="Priest M."/>
            <person name="Young S.K."/>
            <person name="Wortman J."/>
            <person name="Nusbaum C."/>
            <person name="Birren B."/>
        </authorList>
    </citation>
    <scope>NUCLEOTIDE SEQUENCE [LARGE SCALE GENOMIC DNA]</scope>
    <source>
        <strain evidence="3 4">CBS 27337</strain>
    </source>
</reference>
<evidence type="ECO:0000256" key="1">
    <source>
        <dbReference type="SAM" id="MobiDB-lite"/>
    </source>
</evidence>
<feature type="compositionally biased region" description="Basic and acidic residues" evidence="1">
    <location>
        <begin position="621"/>
        <end position="631"/>
    </location>
</feature>
<dbReference type="AlphaFoldDB" id="A0A0D2G5G3"/>
<feature type="compositionally biased region" description="Polar residues" evidence="1">
    <location>
        <begin position="250"/>
        <end position="267"/>
    </location>
</feature>
<evidence type="ECO:0000313" key="4">
    <source>
        <dbReference type="Proteomes" id="UP000054266"/>
    </source>
</evidence>
<dbReference type="EMBL" id="KN846959">
    <property type="protein sequence ID" value="KIW67254.1"/>
    <property type="molecule type" value="Genomic_DNA"/>
</dbReference>
<feature type="compositionally biased region" description="Polar residues" evidence="1">
    <location>
        <begin position="542"/>
        <end position="551"/>
    </location>
</feature>
<feature type="region of interest" description="Disordered" evidence="1">
    <location>
        <begin position="21"/>
        <end position="121"/>
    </location>
</feature>
<feature type="compositionally biased region" description="Low complexity" evidence="1">
    <location>
        <begin position="483"/>
        <end position="495"/>
    </location>
</feature>
<protein>
    <recommendedName>
        <fullName evidence="2">AHC1-like C2H2 zinc-finger domain-containing protein</fullName>
    </recommendedName>
</protein>
<feature type="region of interest" description="Disordered" evidence="1">
    <location>
        <begin position="233"/>
        <end position="291"/>
    </location>
</feature>